<gene>
    <name evidence="4" type="primary">aat</name>
    <name evidence="5" type="ORF">HX89_06080</name>
</gene>
<keyword evidence="6" id="KW-1185">Reference proteome</keyword>
<evidence type="ECO:0000313" key="5">
    <source>
        <dbReference type="EMBL" id="AIF40580.1"/>
    </source>
</evidence>
<dbReference type="Pfam" id="PF03588">
    <property type="entry name" value="Leu_Phe_trans"/>
    <property type="match status" value="1"/>
</dbReference>
<sequence>MNPLELECRWNFADADFDADDDLVTLGADLEPATIVGAYAQGVFPMGLGEGGGEPLGWWSPLERGVLRRGDFHVSRSLRRSSRTMEVSVDTAFDDVVAGCAEPSRDGAWITPAVASAYGALHRLGVAHSIEVRQDGELVGGLYGLALGGLFAGESKFHVATDASKVALWALSEIVFAEPGPRLIDVQWRTDHLASLGVTTMERPAYRDAVAHLVASPPIAGLVPGARVPLGNR</sequence>
<accession>A0A075JFN2</accession>
<evidence type="ECO:0000256" key="4">
    <source>
        <dbReference type="HAMAP-Rule" id="MF_00688"/>
    </source>
</evidence>
<dbReference type="KEGG" id="dni:HX89_06080"/>
<evidence type="ECO:0000256" key="3">
    <source>
        <dbReference type="ARBA" id="ARBA00023315"/>
    </source>
</evidence>
<dbReference type="InterPro" id="IPR042203">
    <property type="entry name" value="Leu/Phe-tRNA_Trfase_C"/>
</dbReference>
<dbReference type="NCBIfam" id="TIGR00667">
    <property type="entry name" value="aat"/>
    <property type="match status" value="1"/>
</dbReference>
<comment type="function">
    <text evidence="4">Functions in the N-end rule pathway of protein degradation where it conjugates Leu, Phe and, less efficiently, Met from aminoacyl-tRNAs to the N-termini of proteins containing an N-terminal arginine or lysine.</text>
</comment>
<organism evidence="5 6">
    <name type="scientific">Dermacoccus nishinomiyaensis</name>
    <dbReference type="NCBI Taxonomy" id="1274"/>
    <lineage>
        <taxon>Bacteria</taxon>
        <taxon>Bacillati</taxon>
        <taxon>Actinomycetota</taxon>
        <taxon>Actinomycetes</taxon>
        <taxon>Micrococcales</taxon>
        <taxon>Dermacoccaceae</taxon>
        <taxon>Dermacoccus</taxon>
    </lineage>
</organism>
<evidence type="ECO:0000256" key="1">
    <source>
        <dbReference type="ARBA" id="ARBA00022490"/>
    </source>
</evidence>
<dbReference type="Gene3D" id="3.30.70.3550">
    <property type="entry name" value="Leucyl/phenylalanyl-tRNA-protein transferase, N-terminal domain"/>
    <property type="match status" value="1"/>
</dbReference>
<dbReference type="HOGENOM" id="CLU_075045_0_1_11"/>
<dbReference type="EMBL" id="CP008889">
    <property type="protein sequence ID" value="AIF40580.1"/>
    <property type="molecule type" value="Genomic_DNA"/>
</dbReference>
<keyword evidence="1 4" id="KW-0963">Cytoplasm</keyword>
<comment type="subcellular location">
    <subcellularLocation>
        <location evidence="4">Cytoplasm</location>
    </subcellularLocation>
</comment>
<dbReference type="HAMAP" id="MF_00688">
    <property type="entry name" value="Leu_Phe_trans"/>
    <property type="match status" value="1"/>
</dbReference>
<comment type="catalytic activity">
    <reaction evidence="4">
        <text>N-terminal L-arginyl-[protein] + L-leucyl-tRNA(Leu) = N-terminal L-leucyl-L-arginyl-[protein] + tRNA(Leu) + H(+)</text>
        <dbReference type="Rhea" id="RHEA:50416"/>
        <dbReference type="Rhea" id="RHEA-COMP:9613"/>
        <dbReference type="Rhea" id="RHEA-COMP:9622"/>
        <dbReference type="Rhea" id="RHEA-COMP:12672"/>
        <dbReference type="Rhea" id="RHEA-COMP:12673"/>
        <dbReference type="ChEBI" id="CHEBI:15378"/>
        <dbReference type="ChEBI" id="CHEBI:64719"/>
        <dbReference type="ChEBI" id="CHEBI:78442"/>
        <dbReference type="ChEBI" id="CHEBI:78494"/>
        <dbReference type="ChEBI" id="CHEBI:133044"/>
        <dbReference type="EC" id="2.3.2.6"/>
    </reaction>
</comment>
<comment type="similarity">
    <text evidence="4">Belongs to the L/F-transferase family.</text>
</comment>
<keyword evidence="2 4" id="KW-0808">Transferase</keyword>
<comment type="catalytic activity">
    <reaction evidence="4">
        <text>N-terminal L-lysyl-[protein] + L-leucyl-tRNA(Leu) = N-terminal L-leucyl-L-lysyl-[protein] + tRNA(Leu) + H(+)</text>
        <dbReference type="Rhea" id="RHEA:12340"/>
        <dbReference type="Rhea" id="RHEA-COMP:9613"/>
        <dbReference type="Rhea" id="RHEA-COMP:9622"/>
        <dbReference type="Rhea" id="RHEA-COMP:12670"/>
        <dbReference type="Rhea" id="RHEA-COMP:12671"/>
        <dbReference type="ChEBI" id="CHEBI:15378"/>
        <dbReference type="ChEBI" id="CHEBI:65249"/>
        <dbReference type="ChEBI" id="CHEBI:78442"/>
        <dbReference type="ChEBI" id="CHEBI:78494"/>
        <dbReference type="ChEBI" id="CHEBI:133043"/>
        <dbReference type="EC" id="2.3.2.6"/>
    </reaction>
</comment>
<dbReference type="AlphaFoldDB" id="A0A075JFN2"/>
<dbReference type="OrthoDB" id="9790282at2"/>
<dbReference type="EC" id="2.3.2.6" evidence="4"/>
<dbReference type="Proteomes" id="UP000027986">
    <property type="component" value="Chromosome"/>
</dbReference>
<dbReference type="Gene3D" id="3.40.630.70">
    <property type="entry name" value="Leucyl/phenylalanyl-tRNA-protein transferase, C-terminal domain"/>
    <property type="match status" value="1"/>
</dbReference>
<evidence type="ECO:0000313" key="6">
    <source>
        <dbReference type="Proteomes" id="UP000027986"/>
    </source>
</evidence>
<name>A0A075JFN2_9MICO</name>
<dbReference type="SUPFAM" id="SSF55729">
    <property type="entry name" value="Acyl-CoA N-acyltransferases (Nat)"/>
    <property type="match status" value="1"/>
</dbReference>
<dbReference type="eggNOG" id="COG2360">
    <property type="taxonomic scope" value="Bacteria"/>
</dbReference>
<proteinExistence type="inferred from homology"/>
<dbReference type="InterPro" id="IPR016181">
    <property type="entry name" value="Acyl_CoA_acyltransferase"/>
</dbReference>
<dbReference type="GeneID" id="41840744"/>
<comment type="catalytic activity">
    <reaction evidence="4">
        <text>L-phenylalanyl-tRNA(Phe) + an N-terminal L-alpha-aminoacyl-[protein] = an N-terminal L-phenylalanyl-L-alpha-aminoacyl-[protein] + tRNA(Phe)</text>
        <dbReference type="Rhea" id="RHEA:43632"/>
        <dbReference type="Rhea" id="RHEA-COMP:9668"/>
        <dbReference type="Rhea" id="RHEA-COMP:9699"/>
        <dbReference type="Rhea" id="RHEA-COMP:10636"/>
        <dbReference type="Rhea" id="RHEA-COMP:10637"/>
        <dbReference type="ChEBI" id="CHEBI:78442"/>
        <dbReference type="ChEBI" id="CHEBI:78531"/>
        <dbReference type="ChEBI" id="CHEBI:78597"/>
        <dbReference type="ChEBI" id="CHEBI:83561"/>
        <dbReference type="EC" id="2.3.2.6"/>
    </reaction>
</comment>
<dbReference type="RefSeq" id="WP_038567780.1">
    <property type="nucleotide sequence ID" value="NZ_CP008889.1"/>
</dbReference>
<dbReference type="GO" id="GO:0030163">
    <property type="term" value="P:protein catabolic process"/>
    <property type="evidence" value="ECO:0007669"/>
    <property type="project" value="UniProtKB-UniRule"/>
</dbReference>
<evidence type="ECO:0000256" key="2">
    <source>
        <dbReference type="ARBA" id="ARBA00022679"/>
    </source>
</evidence>
<dbReference type="GO" id="GO:0008914">
    <property type="term" value="F:leucyl-tRNA--protein transferase activity"/>
    <property type="evidence" value="ECO:0007669"/>
    <property type="project" value="UniProtKB-UniRule"/>
</dbReference>
<keyword evidence="3 4" id="KW-0012">Acyltransferase</keyword>
<dbReference type="PANTHER" id="PTHR30098:SF2">
    <property type="entry name" value="LEUCYL_PHENYLALANYL-TRNA--PROTEIN TRANSFERASE"/>
    <property type="match status" value="1"/>
</dbReference>
<reference evidence="5 6" key="1">
    <citation type="submission" date="2014-07" db="EMBL/GenBank/DDBJ databases">
        <title>Genome Sequencing of Dermacoccus nishinomiyaensis.</title>
        <authorList>
            <person name="Hong K.W."/>
            <person name="Chan K.G."/>
        </authorList>
    </citation>
    <scope>NUCLEOTIDE SEQUENCE [LARGE SCALE GENOMIC DNA]</scope>
    <source>
        <strain evidence="5 6">M25</strain>
    </source>
</reference>
<dbReference type="InterPro" id="IPR004616">
    <property type="entry name" value="Leu/Phe-tRNA_Trfase"/>
</dbReference>
<dbReference type="GO" id="GO:0005737">
    <property type="term" value="C:cytoplasm"/>
    <property type="evidence" value="ECO:0007669"/>
    <property type="project" value="UniProtKB-SubCell"/>
</dbReference>
<dbReference type="InterPro" id="IPR042221">
    <property type="entry name" value="Leu/Phe-tRNA_Trfase_N"/>
</dbReference>
<dbReference type="PANTHER" id="PTHR30098">
    <property type="entry name" value="LEUCYL/PHENYLALANYL-TRNA--PROTEIN TRANSFERASE"/>
    <property type="match status" value="1"/>
</dbReference>
<protein>
    <recommendedName>
        <fullName evidence="4">Leucyl/phenylalanyl-tRNA--protein transferase</fullName>
        <ecNumber evidence="4">2.3.2.6</ecNumber>
    </recommendedName>
    <alternativeName>
        <fullName evidence="4">L/F-transferase</fullName>
    </alternativeName>
    <alternativeName>
        <fullName evidence="4">Leucyltransferase</fullName>
    </alternativeName>
    <alternativeName>
        <fullName evidence="4">Phenyalanyltransferase</fullName>
    </alternativeName>
</protein>